<dbReference type="Proteomes" id="UP000184476">
    <property type="component" value="Unassembled WGS sequence"/>
</dbReference>
<reference evidence="2 3" key="1">
    <citation type="submission" date="2016-11" db="EMBL/GenBank/DDBJ databases">
        <authorList>
            <person name="Jaros S."/>
            <person name="Januszkiewicz K."/>
            <person name="Wedrychowicz H."/>
        </authorList>
    </citation>
    <scope>NUCLEOTIDE SEQUENCE [LARGE SCALE GENOMIC DNA]</scope>
    <source>
        <strain evidence="2 3">DSM 44666</strain>
    </source>
</reference>
<proteinExistence type="predicted"/>
<dbReference type="AlphaFoldDB" id="A0A1M4WDH2"/>
<feature type="compositionally biased region" description="Basic and acidic residues" evidence="1">
    <location>
        <begin position="65"/>
        <end position="76"/>
    </location>
</feature>
<evidence type="ECO:0000313" key="3">
    <source>
        <dbReference type="Proteomes" id="UP000184476"/>
    </source>
</evidence>
<name>A0A1M4WDH2_9BACL</name>
<accession>A0A1M4WDH2</accession>
<keyword evidence="3" id="KW-1185">Reference proteome</keyword>
<gene>
    <name evidence="2" type="ORF">SAMN05444392_103168</name>
</gene>
<organism evidence="2 3">
    <name type="scientific">Seinonella peptonophila</name>
    <dbReference type="NCBI Taxonomy" id="112248"/>
    <lineage>
        <taxon>Bacteria</taxon>
        <taxon>Bacillati</taxon>
        <taxon>Bacillota</taxon>
        <taxon>Bacilli</taxon>
        <taxon>Bacillales</taxon>
        <taxon>Thermoactinomycetaceae</taxon>
        <taxon>Seinonella</taxon>
    </lineage>
</organism>
<evidence type="ECO:0000256" key="1">
    <source>
        <dbReference type="SAM" id="MobiDB-lite"/>
    </source>
</evidence>
<protein>
    <submittedName>
        <fullName evidence="2">Uncharacterized protein</fullName>
    </submittedName>
</protein>
<dbReference type="EMBL" id="FQVL01000003">
    <property type="protein sequence ID" value="SHE79276.1"/>
    <property type="molecule type" value="Genomic_DNA"/>
</dbReference>
<sequence>MLVDLQMNPFPFQRLCSLFDFDRCDQLTEPWENRHISRKYHNRKHAKPNPAGIVRSRSNGSTDQETARIGDVDRSKPSRSSQPFSIFWQNHNVALEPLLRSFPRWRRRQKRPSQSQYPAGCVGDLVPMAGYWSAYSC</sequence>
<feature type="compositionally biased region" description="Basic residues" evidence="1">
    <location>
        <begin position="36"/>
        <end position="47"/>
    </location>
</feature>
<evidence type="ECO:0000313" key="2">
    <source>
        <dbReference type="EMBL" id="SHE79276.1"/>
    </source>
</evidence>
<feature type="region of interest" description="Disordered" evidence="1">
    <location>
        <begin position="35"/>
        <end position="83"/>
    </location>
</feature>